<dbReference type="AlphaFoldDB" id="A0A948TBI8"/>
<gene>
    <name evidence="2" type="ORF">H9777_06720</name>
</gene>
<dbReference type="Proteomes" id="UP000783796">
    <property type="component" value="Unassembled WGS sequence"/>
</dbReference>
<evidence type="ECO:0000259" key="1">
    <source>
        <dbReference type="Pfam" id="PF13304"/>
    </source>
</evidence>
<keyword evidence="2" id="KW-0067">ATP-binding</keyword>
<dbReference type="PANTHER" id="PTHR43581:SF2">
    <property type="entry name" value="EXCINUCLEASE ATPASE SUBUNIT"/>
    <property type="match status" value="1"/>
</dbReference>
<accession>A0A948TBI8</accession>
<protein>
    <submittedName>
        <fullName evidence="2">ATP-binding protein</fullName>
    </submittedName>
</protein>
<keyword evidence="2" id="KW-0547">Nucleotide-binding</keyword>
<dbReference type="InterPro" id="IPR051396">
    <property type="entry name" value="Bact_Antivir_Def_Nuclease"/>
</dbReference>
<dbReference type="PANTHER" id="PTHR43581">
    <property type="entry name" value="ATP/GTP PHOSPHATASE"/>
    <property type="match status" value="1"/>
</dbReference>
<reference evidence="2" key="2">
    <citation type="submission" date="2021-04" db="EMBL/GenBank/DDBJ databases">
        <authorList>
            <person name="Gilroy R."/>
        </authorList>
    </citation>
    <scope>NUCLEOTIDE SEQUENCE</scope>
    <source>
        <strain evidence="2">G4-2901</strain>
    </source>
</reference>
<dbReference type="SUPFAM" id="SSF52540">
    <property type="entry name" value="P-loop containing nucleoside triphosphate hydrolases"/>
    <property type="match status" value="1"/>
</dbReference>
<dbReference type="Pfam" id="PF13304">
    <property type="entry name" value="AAA_21"/>
    <property type="match status" value="1"/>
</dbReference>
<sequence>MKKQAEFIKRIVIKGLWGRKDIAWDLRKDVNILSGVNGIGKSSILNSSVRRLNENNEVELTNGIKDIVTFTFSPEDANFIPFDVIRSFDRPLIDFGLLKKIGDQDVRTELDWQLYQLQRRYLDYQVNIGNRIIELLTSGDPEKQMMAAEISKPKTKFQDLIDELFAETGKKINRRSNEILFEQDGDILTPYKLSSGEKQMLVILLTVLVQDNAHCALFMDEPEISLHIEWQQRLITLIRSLNPNVQIILTTHSPALIMNGWMDAVTEVSDITTN</sequence>
<organism evidence="2 3">
    <name type="scientific">Candidatus Phocaeicola faecigallinarum</name>
    <dbReference type="NCBI Taxonomy" id="2838732"/>
    <lineage>
        <taxon>Bacteria</taxon>
        <taxon>Pseudomonadati</taxon>
        <taxon>Bacteroidota</taxon>
        <taxon>Bacteroidia</taxon>
        <taxon>Bacteroidales</taxon>
        <taxon>Bacteroidaceae</taxon>
        <taxon>Phocaeicola</taxon>
    </lineage>
</organism>
<name>A0A948TBI8_9BACT</name>
<evidence type="ECO:0000313" key="3">
    <source>
        <dbReference type="Proteomes" id="UP000783796"/>
    </source>
</evidence>
<dbReference type="EMBL" id="JAHLFW010000061">
    <property type="protein sequence ID" value="MBU3837997.1"/>
    <property type="molecule type" value="Genomic_DNA"/>
</dbReference>
<feature type="domain" description="ATPase AAA-type core" evidence="1">
    <location>
        <begin position="169"/>
        <end position="257"/>
    </location>
</feature>
<reference evidence="2" key="1">
    <citation type="journal article" date="2021" name="PeerJ">
        <title>Extensive microbial diversity within the chicken gut microbiome revealed by metagenomics and culture.</title>
        <authorList>
            <person name="Gilroy R."/>
            <person name="Ravi A."/>
            <person name="Getino M."/>
            <person name="Pursley I."/>
            <person name="Horton D.L."/>
            <person name="Alikhan N.F."/>
            <person name="Baker D."/>
            <person name="Gharbi K."/>
            <person name="Hall N."/>
            <person name="Watson M."/>
            <person name="Adriaenssens E.M."/>
            <person name="Foster-Nyarko E."/>
            <person name="Jarju S."/>
            <person name="Secka A."/>
            <person name="Antonio M."/>
            <person name="Oren A."/>
            <person name="Chaudhuri R.R."/>
            <person name="La Ragione R."/>
            <person name="Hildebrand F."/>
            <person name="Pallen M.J."/>
        </authorList>
    </citation>
    <scope>NUCLEOTIDE SEQUENCE</scope>
    <source>
        <strain evidence="2">G4-2901</strain>
    </source>
</reference>
<evidence type="ECO:0000313" key="2">
    <source>
        <dbReference type="EMBL" id="MBU3837997.1"/>
    </source>
</evidence>
<proteinExistence type="predicted"/>
<comment type="caution">
    <text evidence="2">The sequence shown here is derived from an EMBL/GenBank/DDBJ whole genome shotgun (WGS) entry which is preliminary data.</text>
</comment>
<dbReference type="CDD" id="cd00267">
    <property type="entry name" value="ABC_ATPase"/>
    <property type="match status" value="1"/>
</dbReference>
<dbReference type="GO" id="GO:0016887">
    <property type="term" value="F:ATP hydrolysis activity"/>
    <property type="evidence" value="ECO:0007669"/>
    <property type="project" value="InterPro"/>
</dbReference>
<dbReference type="InterPro" id="IPR027417">
    <property type="entry name" value="P-loop_NTPase"/>
</dbReference>
<dbReference type="InterPro" id="IPR003959">
    <property type="entry name" value="ATPase_AAA_core"/>
</dbReference>
<dbReference type="Gene3D" id="3.40.50.300">
    <property type="entry name" value="P-loop containing nucleotide triphosphate hydrolases"/>
    <property type="match status" value="1"/>
</dbReference>
<dbReference type="GO" id="GO:0005524">
    <property type="term" value="F:ATP binding"/>
    <property type="evidence" value="ECO:0007669"/>
    <property type="project" value="UniProtKB-KW"/>
</dbReference>